<dbReference type="InterPro" id="IPR038765">
    <property type="entry name" value="Papain-like_cys_pep_sf"/>
</dbReference>
<organism evidence="2 3">
    <name type="scientific">Perkinsus olseni</name>
    <name type="common">Perkinsus atlanticus</name>
    <dbReference type="NCBI Taxonomy" id="32597"/>
    <lineage>
        <taxon>Eukaryota</taxon>
        <taxon>Sar</taxon>
        <taxon>Alveolata</taxon>
        <taxon>Perkinsozoa</taxon>
        <taxon>Perkinsea</taxon>
        <taxon>Perkinsida</taxon>
        <taxon>Perkinsidae</taxon>
        <taxon>Perkinsus</taxon>
    </lineage>
</organism>
<gene>
    <name evidence="2" type="ORF">FOZ61_006680</name>
</gene>
<dbReference type="Gene3D" id="3.10.620.30">
    <property type="match status" value="1"/>
</dbReference>
<evidence type="ECO:0000313" key="3">
    <source>
        <dbReference type="Proteomes" id="UP000570595"/>
    </source>
</evidence>
<feature type="domain" description="Transglutaminase-like" evidence="1">
    <location>
        <begin position="169"/>
        <end position="244"/>
    </location>
</feature>
<dbReference type="SUPFAM" id="SSF54001">
    <property type="entry name" value="Cysteine proteinases"/>
    <property type="match status" value="1"/>
</dbReference>
<name>A0A7J6M9L8_PEROL</name>
<dbReference type="SMART" id="SM00460">
    <property type="entry name" value="TGc"/>
    <property type="match status" value="1"/>
</dbReference>
<sequence length="962" mass="105125">GIKEVCKLASMCRVTLGEVPSPIVKKPASVDITVEAVIETRQAAAESYVEAVARPEPVDATDAHAESTVAEGERFVAEGRDCEESKNGRRQTGRGGKAILRKPAIRLAELSCDGKLKLGGFMRRVVAGCKDVTCAVETLNREAWSYTTPPIKFASGTGSGLNAYSLYEVIERKNSSCTGLSIFLVSALRAVGVPARIVGTPHWNLGPDKCPHGDADDACGNHDWVEAFIPDLPYRGWVMVDQANAKSPLNASWFSPIPAIYQIDGTMNHSIYASSYAPPEMLQRDENYFVGIGNKPTPFGHFPLVWDWGNTAVRAWDVSESYQNRGDPRGCELTKCQFLSVFEHSYAGRYSAESGPDTLKMNIRPASWQLSRQAELQQKLKHGCDPAEIARSHLGVMSVSNINLAMNKLRAQRSRDVDVLIELGGKLLEFETAKWGRPSHILVSGRVISDAVYALTKLIGDVPQHDRRRQIAKLVLDHAVRVRVEAVKISTGDAACILWSLSRIKPFLAGSEEEQDIEACWAELCSYLGRGDIAKRLRPAEVALLCSAISSPHSSGITTAQMGAVWQHAIAPKLDDQFTARNVVEVAAALASLFPEERLQARPKWAADAGKALAVFTKINLTYFTGQGLSRMLHALVRMQALDSVLTPKAIAVVCNNPDLYDARATCGIAYAIAKSGYHSSGLCLKACERVLVANSADAQSLTKLIWASDVVGAKVPEELWQLASVVARTSERLTATMAAYVTKGAGYPMVDLGPAIRRGTAQDLSLALWSASVTGYVLEDAIFFDAVDRVMSLRPLDSQSLNTARHPGVVGRETLLTEWLIDQIKDCQDVLTYDPHSWPLDHETDLRIQRKFYSKVCNGVLSHLIELGVFQKIKDLDATLAEKVFVGSPAAPTVIPPADEEALQREVKLAVLREKIQEMEDAAKERRQREQEIDGRLHAVEAEMAALNGKADSIAAKARVN</sequence>
<reference evidence="2 3" key="1">
    <citation type="submission" date="2020-04" db="EMBL/GenBank/DDBJ databases">
        <title>Perkinsus olseni comparative genomics.</title>
        <authorList>
            <person name="Bogema D.R."/>
        </authorList>
    </citation>
    <scope>NUCLEOTIDE SEQUENCE [LARGE SCALE GENOMIC DNA]</scope>
    <source>
        <strain evidence="2">ATCC PRA-179</strain>
    </source>
</reference>
<dbReference type="Proteomes" id="UP000570595">
    <property type="component" value="Unassembled WGS sequence"/>
</dbReference>
<dbReference type="AlphaFoldDB" id="A0A7J6M9L8"/>
<feature type="non-terminal residue" evidence="2">
    <location>
        <position position="1"/>
    </location>
</feature>
<proteinExistence type="predicted"/>
<comment type="caution">
    <text evidence="2">The sequence shown here is derived from an EMBL/GenBank/DDBJ whole genome shotgun (WGS) entry which is preliminary data.</text>
</comment>
<evidence type="ECO:0000313" key="2">
    <source>
        <dbReference type="EMBL" id="KAF4668278.1"/>
    </source>
</evidence>
<dbReference type="OrthoDB" id="525602at2759"/>
<protein>
    <recommendedName>
        <fullName evidence="1">Transglutaminase-like domain-containing protein</fullName>
    </recommendedName>
</protein>
<evidence type="ECO:0000259" key="1">
    <source>
        <dbReference type="SMART" id="SM00460"/>
    </source>
</evidence>
<dbReference type="InterPro" id="IPR002931">
    <property type="entry name" value="Transglutaminase-like"/>
</dbReference>
<dbReference type="Pfam" id="PF01841">
    <property type="entry name" value="Transglut_core"/>
    <property type="match status" value="1"/>
</dbReference>
<accession>A0A7J6M9L8</accession>
<dbReference type="EMBL" id="JABAHT010000039">
    <property type="protein sequence ID" value="KAF4668278.1"/>
    <property type="molecule type" value="Genomic_DNA"/>
</dbReference>